<dbReference type="EMBL" id="JBHSXM010000001">
    <property type="protein sequence ID" value="MFC6835599.1"/>
    <property type="molecule type" value="Genomic_DNA"/>
</dbReference>
<proteinExistence type="predicted"/>
<dbReference type="Proteomes" id="UP001596406">
    <property type="component" value="Unassembled WGS sequence"/>
</dbReference>
<accession>A0ABD5UA01</accession>
<protein>
    <submittedName>
        <fullName evidence="1">DUF5793 family protein</fullName>
    </submittedName>
</protein>
<name>A0ABD5UA01_9EURY</name>
<dbReference type="AlphaFoldDB" id="A0ABD5UA01"/>
<evidence type="ECO:0000313" key="1">
    <source>
        <dbReference type="EMBL" id="MFC6835599.1"/>
    </source>
</evidence>
<evidence type="ECO:0000313" key="2">
    <source>
        <dbReference type="Proteomes" id="UP001596406"/>
    </source>
</evidence>
<dbReference type="Pfam" id="PF19106">
    <property type="entry name" value="DUF5793"/>
    <property type="match status" value="1"/>
</dbReference>
<comment type="caution">
    <text evidence="1">The sequence shown here is derived from an EMBL/GenBank/DDBJ whole genome shotgun (WGS) entry which is preliminary data.</text>
</comment>
<sequence>MRRDYFTLDVDPGPEEGAKPVVTVDFDGPEGPFETRLTDESGETLDAARVDVAYRLQDPEMGPGATGVFSITNRITGDYVLEVNVEATTVIDLVTAARAYGKAADIDDGRYQIAISIDDEQVATYDKSTFLVYDIAGELLRQHSLIPSGVEL</sequence>
<reference evidence="1 2" key="1">
    <citation type="journal article" date="2019" name="Int. J. Syst. Evol. Microbiol.">
        <title>The Global Catalogue of Microorganisms (GCM) 10K type strain sequencing project: providing services to taxonomists for standard genome sequencing and annotation.</title>
        <authorList>
            <consortium name="The Broad Institute Genomics Platform"/>
            <consortium name="The Broad Institute Genome Sequencing Center for Infectious Disease"/>
            <person name="Wu L."/>
            <person name="Ma J."/>
        </authorList>
    </citation>
    <scope>NUCLEOTIDE SEQUENCE [LARGE SCALE GENOMIC DNA]</scope>
    <source>
        <strain evidence="1 2">PSRA2</strain>
    </source>
</reference>
<organism evidence="1 2">
    <name type="scientific">Halomarina ordinaria</name>
    <dbReference type="NCBI Taxonomy" id="3033939"/>
    <lineage>
        <taxon>Archaea</taxon>
        <taxon>Methanobacteriati</taxon>
        <taxon>Methanobacteriota</taxon>
        <taxon>Stenosarchaea group</taxon>
        <taxon>Halobacteria</taxon>
        <taxon>Halobacteriales</taxon>
        <taxon>Natronomonadaceae</taxon>
        <taxon>Halomarina</taxon>
    </lineage>
</organism>
<gene>
    <name evidence="1" type="ORF">ACFQHK_03650</name>
</gene>
<dbReference type="RefSeq" id="WP_304447296.1">
    <property type="nucleotide sequence ID" value="NZ_JARRAH010000001.1"/>
</dbReference>
<keyword evidence="2" id="KW-1185">Reference proteome</keyword>
<dbReference type="InterPro" id="IPR043811">
    <property type="entry name" value="DUF5793"/>
</dbReference>